<organism evidence="2 4">
    <name type="scientific">Rozella allomycis (strain CSF55)</name>
    <dbReference type="NCBI Taxonomy" id="988480"/>
    <lineage>
        <taxon>Eukaryota</taxon>
        <taxon>Fungi</taxon>
        <taxon>Fungi incertae sedis</taxon>
        <taxon>Cryptomycota</taxon>
        <taxon>Cryptomycota incertae sedis</taxon>
        <taxon>Rozella</taxon>
    </lineage>
</organism>
<feature type="compositionally biased region" description="Low complexity" evidence="1">
    <location>
        <begin position="119"/>
        <end position="128"/>
    </location>
</feature>
<evidence type="ECO:0000313" key="3">
    <source>
        <dbReference type="EMBL" id="RKP22192.1"/>
    </source>
</evidence>
<evidence type="ECO:0000313" key="2">
    <source>
        <dbReference type="EMBL" id="EPZ31012.1"/>
    </source>
</evidence>
<dbReference type="EMBL" id="ML004906">
    <property type="protein sequence ID" value="RKP22192.1"/>
    <property type="molecule type" value="Genomic_DNA"/>
</dbReference>
<dbReference type="Proteomes" id="UP000281549">
    <property type="component" value="Unassembled WGS sequence"/>
</dbReference>
<feature type="region of interest" description="Disordered" evidence="1">
    <location>
        <begin position="65"/>
        <end position="93"/>
    </location>
</feature>
<sequence length="134" mass="14841">MAIRRMLEHRTSPSKVTTGISKFDRSSFPGISGSKLVAAAVATLPEESTMSWALRAIINNKSVKKKFQKKMSSRQGGKLKPLKKPKKDQRDLDEDDLEFMKKKKEQEAALKQLKEKASKGGPLLSGGIKKSGKK</sequence>
<reference evidence="2 4" key="1">
    <citation type="journal article" date="2013" name="Curr. Biol.">
        <title>Shared signatures of parasitism and phylogenomics unite Cryptomycota and microsporidia.</title>
        <authorList>
            <person name="James T.Y."/>
            <person name="Pelin A."/>
            <person name="Bonen L."/>
            <person name="Ahrendt S."/>
            <person name="Sain D."/>
            <person name="Corradi N."/>
            <person name="Stajich J.E."/>
        </authorList>
    </citation>
    <scope>NUCLEOTIDE SEQUENCE [LARGE SCALE GENOMIC DNA]</scope>
    <source>
        <strain evidence="2">CSF55</strain>
        <strain evidence="2">CSF55</strain>
    </source>
</reference>
<evidence type="ECO:0000313" key="5">
    <source>
        <dbReference type="Proteomes" id="UP000281549"/>
    </source>
</evidence>
<reference evidence="3" key="3">
    <citation type="submission" date="2018-08" db="EMBL/GenBank/DDBJ databases">
        <title>Leveraging single-cell genomics to expand the Fungal Tree of Life.</title>
        <authorList>
            <consortium name="DOE Joint Genome Institute"/>
            <person name="Ahrendt S.R."/>
            <person name="Quandt C.A."/>
            <person name="Ciobanu D."/>
            <person name="Clum A."/>
            <person name="Salamov A."/>
            <person name="Andreopoulos B."/>
            <person name="Cheng J.-F."/>
            <person name="Woyke T."/>
            <person name="Pelin A."/>
            <person name="Henrissat B."/>
            <person name="Reynolds N."/>
            <person name="Benny G.L."/>
            <person name="Smith M.E."/>
            <person name="James T.Y."/>
            <person name="Grigoriev I.V."/>
        </authorList>
    </citation>
    <scope>NUCLEOTIDE SEQUENCE</scope>
    <source>
        <strain evidence="3">CSF55</strain>
    </source>
</reference>
<dbReference type="AlphaFoldDB" id="A0A075AR16"/>
<dbReference type="HOGENOM" id="CLU_1897409_0_0_1"/>
<evidence type="ECO:0000313" key="4">
    <source>
        <dbReference type="Proteomes" id="UP000030755"/>
    </source>
</evidence>
<dbReference type="InterPro" id="IPR015157">
    <property type="entry name" value="TMA7"/>
</dbReference>
<dbReference type="Proteomes" id="UP000030755">
    <property type="component" value="Unassembled WGS sequence"/>
</dbReference>
<name>A0A075AR16_ROZAC</name>
<accession>A0A075AR16</accession>
<dbReference type="EMBL" id="KE561324">
    <property type="protein sequence ID" value="EPZ31012.1"/>
    <property type="molecule type" value="Genomic_DNA"/>
</dbReference>
<reference evidence="5" key="2">
    <citation type="journal article" date="2018" name="Nat. Microbiol.">
        <title>Leveraging single-cell genomics to expand the fungal tree of life.</title>
        <authorList>
            <person name="Ahrendt S.R."/>
            <person name="Quandt C.A."/>
            <person name="Ciobanu D."/>
            <person name="Clum A."/>
            <person name="Salamov A."/>
            <person name="Andreopoulos B."/>
            <person name="Cheng J.F."/>
            <person name="Woyke T."/>
            <person name="Pelin A."/>
            <person name="Henrissat B."/>
            <person name="Reynolds N.K."/>
            <person name="Benny G.L."/>
            <person name="Smith M.E."/>
            <person name="James T.Y."/>
            <person name="Grigoriev I.V."/>
        </authorList>
    </citation>
    <scope>NUCLEOTIDE SEQUENCE [LARGE SCALE GENOMIC DNA]</scope>
    <source>
        <strain evidence="5">CSF55</strain>
    </source>
</reference>
<feature type="region of interest" description="Disordered" evidence="1">
    <location>
        <begin position="111"/>
        <end position="134"/>
    </location>
</feature>
<evidence type="ECO:0000256" key="1">
    <source>
        <dbReference type="SAM" id="MobiDB-lite"/>
    </source>
</evidence>
<keyword evidence="4" id="KW-1185">Reference proteome</keyword>
<proteinExistence type="predicted"/>
<gene>
    <name evidence="2" type="ORF">O9G_001486</name>
    <name evidence="3" type="ORF">ROZALSC1DRAFT_26435</name>
</gene>
<protein>
    <submittedName>
        <fullName evidence="3">TMA7-domain-containing protein</fullName>
    </submittedName>
    <submittedName>
        <fullName evidence="2">Translation machinery associated TMA7 domain-containing protein</fullName>
    </submittedName>
</protein>
<dbReference type="Pfam" id="PF09072">
    <property type="entry name" value="TMA7"/>
    <property type="match status" value="1"/>
</dbReference>
<dbReference type="STRING" id="988480.A0A075AR16"/>
<dbReference type="PANTHER" id="PTHR28632">
    <property type="entry name" value="TRANSLATION MACHINERY-ASSOCIATED PROTEIN 7"/>
    <property type="match status" value="1"/>
</dbReference>